<reference evidence="2" key="3">
    <citation type="submission" date="2025-09" db="UniProtKB">
        <authorList>
            <consortium name="Ensembl"/>
        </authorList>
    </citation>
    <scope>IDENTIFICATION</scope>
</reference>
<dbReference type="InterPro" id="IPR052986">
    <property type="entry name" value="VLIG_GTPase"/>
</dbReference>
<accession>A0A4W5LAU9</accession>
<name>A0A4W5LAU9_9TELE</name>
<protein>
    <recommendedName>
        <fullName evidence="1">Interferon-induced very large GTPase 1 domain-containing protein</fullName>
    </recommendedName>
</protein>
<dbReference type="Pfam" id="PF25974">
    <property type="entry name" value="URGCP_9th"/>
    <property type="match status" value="1"/>
</dbReference>
<reference evidence="3" key="1">
    <citation type="submission" date="2018-06" db="EMBL/GenBank/DDBJ databases">
        <title>Genome assembly of Danube salmon.</title>
        <authorList>
            <person name="Macqueen D.J."/>
            <person name="Gundappa M.K."/>
        </authorList>
    </citation>
    <scope>NUCLEOTIDE SEQUENCE [LARGE SCALE GENOMIC DNA]</scope>
</reference>
<feature type="domain" description="Interferon-induced very large GTPase 1" evidence="1">
    <location>
        <begin position="9"/>
        <end position="110"/>
    </location>
</feature>
<dbReference type="GeneTree" id="ENSGT00940000154390"/>
<dbReference type="Ensembl" id="ENSHHUT00000023816.1">
    <property type="protein sequence ID" value="ENSHHUP00000022952.1"/>
    <property type="gene ID" value="ENSHHUG00000014374.1"/>
</dbReference>
<evidence type="ECO:0000313" key="2">
    <source>
        <dbReference type="Ensembl" id="ENSHHUP00000022952.1"/>
    </source>
</evidence>
<dbReference type="STRING" id="62062.ENSHHUP00000022952"/>
<dbReference type="Proteomes" id="UP000314982">
    <property type="component" value="Unassembled WGS sequence"/>
</dbReference>
<organism evidence="2 3">
    <name type="scientific">Hucho hucho</name>
    <name type="common">huchen</name>
    <dbReference type="NCBI Taxonomy" id="62062"/>
    <lineage>
        <taxon>Eukaryota</taxon>
        <taxon>Metazoa</taxon>
        <taxon>Chordata</taxon>
        <taxon>Craniata</taxon>
        <taxon>Vertebrata</taxon>
        <taxon>Euteleostomi</taxon>
        <taxon>Actinopterygii</taxon>
        <taxon>Neopterygii</taxon>
        <taxon>Teleostei</taxon>
        <taxon>Protacanthopterygii</taxon>
        <taxon>Salmoniformes</taxon>
        <taxon>Salmonidae</taxon>
        <taxon>Salmoninae</taxon>
        <taxon>Hucho</taxon>
    </lineage>
</organism>
<proteinExistence type="predicted"/>
<keyword evidence="3" id="KW-1185">Reference proteome</keyword>
<dbReference type="PANTHER" id="PTHR14819:SF9">
    <property type="entry name" value="UP-REGULATOR OF CELL PROLIFERATION-LIKE"/>
    <property type="match status" value="1"/>
</dbReference>
<dbReference type="InterPro" id="IPR058641">
    <property type="entry name" value="GVIN1_dom"/>
</dbReference>
<evidence type="ECO:0000259" key="1">
    <source>
        <dbReference type="Pfam" id="PF25974"/>
    </source>
</evidence>
<reference evidence="2" key="2">
    <citation type="submission" date="2025-08" db="UniProtKB">
        <authorList>
            <consortium name="Ensembl"/>
        </authorList>
    </citation>
    <scope>IDENTIFICATION</scope>
</reference>
<dbReference type="PANTHER" id="PTHR14819">
    <property type="entry name" value="GTP-BINDING"/>
    <property type="match status" value="1"/>
</dbReference>
<dbReference type="AlphaFoldDB" id="A0A4W5LAU9"/>
<sequence length="679" mass="78439">MHRVQWLGMYSWIVSSETKISNFGITDPNSQMSIRKVLVDLLSDTSEKLSLGEKEIQDNLVKYFEKQDGHVNLVEKYREDFVSSAKTLRRQTENTVRNKLLGAVEIKEGMTELNNIKSSQTSTMERKVLALLQTCRQKKTDLSDQDFQEEFESMWEETLSEINFSGLPERDVAQDAFLMLSGNLSVRGSHVNSMLVTNSLVDCGKTDFVVKSVNWLRNAEGLAKHMDHDHHGKKLQDFCDDIITQCQDFITQKVKSKTDYHDTNIETLKQHKKCKVSEECEISLKLHIFGRAAREFQKMHNHFIVSNNPRMCLEQSKNKYLTDFKDLFHNRDQCLKKAEEFSKLLQPAVQDYVTKMIGPDVVDEMKTGKGSEDYSTRMSFQFSVLKQLLTEGKYGKYRKYIRHYENFVKDWLFDQIVQQLSKDNRLEKSEKKHLSEIVKIITDAISNIRKSHSPIKNIKTFIQNICSALGEKLVFPKDALDSIMILNNANTEQFADYLAEFVGEMEQTVASEYDHWTDIKERLRSLPFKPQDNMFTSQFGCGEVCPFCCAPCEAGGKEHAKHFTSIHRPQGVSGWRNLKTRVLWTNICSSDVISDNTFRTSQTGDKFHPYKDYQTYYPDWTITGDSSIEASDYWKYVMATFNKTIAEDTDALPADIPEDWNALTPDYAMKSLKNIFNVK</sequence>
<evidence type="ECO:0000313" key="3">
    <source>
        <dbReference type="Proteomes" id="UP000314982"/>
    </source>
</evidence>